<feature type="region of interest" description="Disordered" evidence="15">
    <location>
        <begin position="61"/>
        <end position="124"/>
    </location>
</feature>
<evidence type="ECO:0000256" key="1">
    <source>
        <dbReference type="ARBA" id="ARBA00004123"/>
    </source>
</evidence>
<evidence type="ECO:0000256" key="15">
    <source>
        <dbReference type="SAM" id="MobiDB-lite"/>
    </source>
</evidence>
<dbReference type="GO" id="GO:0003677">
    <property type="term" value="F:DNA binding"/>
    <property type="evidence" value="ECO:0007669"/>
    <property type="project" value="UniProtKB-KW"/>
</dbReference>
<dbReference type="SMART" id="SM00439">
    <property type="entry name" value="BAH"/>
    <property type="match status" value="1"/>
</dbReference>
<evidence type="ECO:0000313" key="20">
    <source>
        <dbReference type="Proteomes" id="UP000257109"/>
    </source>
</evidence>
<evidence type="ECO:0000256" key="6">
    <source>
        <dbReference type="ARBA" id="ARBA00023015"/>
    </source>
</evidence>
<keyword evidence="5" id="KW-0156">Chromatin regulator</keyword>
<dbReference type="InterPro" id="IPR001525">
    <property type="entry name" value="C5_MeTfrase"/>
</dbReference>
<feature type="compositionally biased region" description="Basic and acidic residues" evidence="15">
    <location>
        <begin position="88"/>
        <end position="105"/>
    </location>
</feature>
<dbReference type="Pfam" id="PF00385">
    <property type="entry name" value="Chromo"/>
    <property type="match status" value="1"/>
</dbReference>
<dbReference type="GO" id="GO:0006665">
    <property type="term" value="P:sphingolipid metabolic process"/>
    <property type="evidence" value="ECO:0007669"/>
    <property type="project" value="UniProtKB-UniPathway"/>
</dbReference>
<dbReference type="GO" id="GO:0016020">
    <property type="term" value="C:membrane"/>
    <property type="evidence" value="ECO:0007669"/>
    <property type="project" value="GOC"/>
</dbReference>
<dbReference type="SUPFAM" id="SSF54160">
    <property type="entry name" value="Chromo domain-like"/>
    <property type="match status" value="1"/>
</dbReference>
<evidence type="ECO:0000256" key="2">
    <source>
        <dbReference type="ARBA" id="ARBA00022603"/>
    </source>
</evidence>
<dbReference type="PROSITE" id="PS50013">
    <property type="entry name" value="CHROMO_2"/>
    <property type="match status" value="1"/>
</dbReference>
<evidence type="ECO:0000256" key="7">
    <source>
        <dbReference type="ARBA" id="ARBA00023125"/>
    </source>
</evidence>
<feature type="compositionally biased region" description="Low complexity" evidence="15">
    <location>
        <begin position="256"/>
        <end position="269"/>
    </location>
</feature>
<dbReference type="UniPathway" id="UPA00222"/>
<evidence type="ECO:0000256" key="14">
    <source>
        <dbReference type="RuleBase" id="RU000417"/>
    </source>
</evidence>
<dbReference type="PANTHER" id="PTHR10629:SF50">
    <property type="entry name" value="DNA (CYTOSINE-5)-METHYLTRANSFERASE CMT3"/>
    <property type="match status" value="1"/>
</dbReference>
<dbReference type="Gene3D" id="3.90.120.10">
    <property type="entry name" value="DNA Methylase, subunit A, domain 2"/>
    <property type="match status" value="1"/>
</dbReference>
<dbReference type="STRING" id="157652.A0A371HX65"/>
<comment type="subcellular location">
    <subcellularLocation>
        <location evidence="1">Nucleus</location>
    </subcellularLocation>
</comment>
<evidence type="ECO:0000256" key="10">
    <source>
        <dbReference type="ARBA" id="ARBA00047422"/>
    </source>
</evidence>
<feature type="transmembrane region" description="Helical" evidence="16">
    <location>
        <begin position="1181"/>
        <end position="1206"/>
    </location>
</feature>
<evidence type="ECO:0000313" key="19">
    <source>
        <dbReference type="EMBL" id="RDY07386.1"/>
    </source>
</evidence>
<dbReference type="SUPFAM" id="SSF53448">
    <property type="entry name" value="Nucleotide-diphospho-sugar transferases"/>
    <property type="match status" value="1"/>
</dbReference>
<keyword evidence="7" id="KW-0238">DNA-binding</keyword>
<evidence type="ECO:0000256" key="12">
    <source>
        <dbReference type="PROSITE-ProRule" id="PRU01016"/>
    </source>
</evidence>
<feature type="domain" description="BAH" evidence="18">
    <location>
        <begin position="135"/>
        <end position="254"/>
    </location>
</feature>
<sequence>MSSKRKTRSSSTPVAASTKRVTRSSTSPAVDLTANNSQVKKVLPPASAVKEETQTNFMNVAPSAAVDGNGSDGEGSNAIFIGEPVPDQEARRRWPKRYQEKEKKQSTGSKSNRDEDEEIQQARRHYTQAEVDGCKLYKLYDDAHVKAEEGEDNYICKIVEMFEAIDGLLYFTAQWYYRARDTVIKKLAYLIEPKRVFFSEVQDDNPLDCLVEKLNIARISLNLDLDAKKETIPPCDYYCDTQYLLPYSTFVNLPSENGETGSETSSTISCDTNGTGKNEVNSQPKEAFLPDENKDPEMKLLDLYSGCGAMSTGLCLGGNLSGVNLVTRWAVDLNKHACESLKLNHPETEVRNEAAENFLALLKEWQKLCSYFSLVENKVSHENYVNLFTEEDDSNEEDNDEDDDEDDEVFEVSEILAVCYGDPNKKKEQGLYFKVHWKGYGSDADSWEPIEGLSHCKEKVREFVTRGFKSKTLPLPGDVDVICGGPPCQGISGFNRFRNKESPLDDEKNKQLVVYMDIVQYLKPKFALMENVVDIVKFAEGFLGRYALGRLLQMNYQARLGIMAAGAYGLPQFRLRVFLWGAAPSQKLPQFPLPTHDVILRGVIPLEFEINTVAYDEGHNVQLQRKLLLEDAISDLPLVQNNERRDEIKYEKIAQTEFQQFIRLSKNEMLGLQSKTKSSKSLLYDHRPLELNADDYQRVCRIPKKKGGCFRDLPGVRVGTDNKVEWDPDVERVYLDSGKPLVPDYAMSFVNGTSSKPFARLWWDETVPTVVTRAEPHNQAILHPEQDRVLTIRENARLQGFPDFYKLCGPVKERYIQVGNAVAVPVARALGYTLGLAFQGSTSDSPLYKLPDKFPMIRDRVSSVSSQDDVGCLICLVLAFGWACAAYVRNREINRIKKNIKNGNNFAFLCHDIHELEHSNQTDLPRVTVIMPLKGFGEHNLHNWKTQLTSLYGGPQEFLLVVESTDDPAYNPVSKLISELEDSVDAKIVVAGLSTTCSQKIHNQLVGVEKMHKESKYVLFLDDDVRIHPGSIGALVREMEKNPTIFIQTGYPLDLPSGSLGSYCIYEYHMMHANDFRQDNCGVVSGLRDGGYSDDMTLAAIAGAHKKLISSPPVAVFPHPLASDLNFGRFVIIAHLKLKFHHIFSVKYTNMCRYWNYLRKQTFVLESYVTKVNQIMNRALFAVHCYMSWAFVAPYCMATFQVAAALRFHFKGNSLEEMTFTSGGLLMVRILVTCTLIALFSMWNLTRIEVLLCNILSPEAQPLSLASYNWCKVFIAMLVDNFLYPISAVRSHFSQSINWSGIIYYLKDGKINKIERTPRRQDVAPVFTDLGGKHLYGKKGLPTKGSFLSSLSKSLFQWRQPKRSE</sequence>
<dbReference type="InterPro" id="IPR029063">
    <property type="entry name" value="SAM-dependent_MTases_sf"/>
</dbReference>
<keyword evidence="9" id="KW-0539">Nucleus</keyword>
<dbReference type="GO" id="GO:0044027">
    <property type="term" value="P:negative regulation of gene expression via chromosomal CpG island methylation"/>
    <property type="evidence" value="ECO:0007669"/>
    <property type="project" value="TreeGrafter"/>
</dbReference>
<proteinExistence type="inferred from homology"/>
<evidence type="ECO:0000256" key="4">
    <source>
        <dbReference type="ARBA" id="ARBA00022691"/>
    </source>
</evidence>
<feature type="transmembrane region" description="Helical" evidence="16">
    <location>
        <begin position="1226"/>
        <end position="1245"/>
    </location>
</feature>
<dbReference type="FunFam" id="3.40.50.150:FF:000523">
    <property type="entry name" value="DNA (cytosine-5)-methyltransferase CMT2"/>
    <property type="match status" value="1"/>
</dbReference>
<dbReference type="InterPro" id="IPR000953">
    <property type="entry name" value="Chromo/chromo_shadow_dom"/>
</dbReference>
<dbReference type="EMBL" id="QJKJ01001478">
    <property type="protein sequence ID" value="RDY07386.1"/>
    <property type="molecule type" value="Genomic_DNA"/>
</dbReference>
<keyword evidence="6" id="KW-0805">Transcription regulation</keyword>
<dbReference type="Gene3D" id="3.90.550.10">
    <property type="entry name" value="Spore Coat Polysaccharide Biosynthesis Protein SpsA, Chain A"/>
    <property type="match status" value="1"/>
</dbReference>
<dbReference type="GO" id="GO:0032259">
    <property type="term" value="P:methylation"/>
    <property type="evidence" value="ECO:0007669"/>
    <property type="project" value="UniProtKB-KW"/>
</dbReference>
<feature type="compositionally biased region" description="Polar residues" evidence="15">
    <location>
        <begin position="270"/>
        <end position="282"/>
    </location>
</feature>
<comment type="similarity">
    <text evidence="12 13">Belongs to the class I-like SAM-binding methyltransferase superfamily. C5-methyltransferase family.</text>
</comment>
<dbReference type="GO" id="GO:0003682">
    <property type="term" value="F:chromatin binding"/>
    <property type="evidence" value="ECO:0007669"/>
    <property type="project" value="InterPro"/>
</dbReference>
<dbReference type="SUPFAM" id="SSF53335">
    <property type="entry name" value="S-adenosyl-L-methionine-dependent methyltransferases"/>
    <property type="match status" value="1"/>
</dbReference>
<dbReference type="NCBIfam" id="TIGR00675">
    <property type="entry name" value="dcm"/>
    <property type="match status" value="1"/>
</dbReference>
<gene>
    <name evidence="19" type="primary">CMT3</name>
    <name evidence="19" type="ORF">CR513_08513</name>
</gene>
<dbReference type="Gene3D" id="2.30.30.490">
    <property type="match status" value="1"/>
</dbReference>
<feature type="domain" description="Chromo" evidence="17">
    <location>
        <begin position="410"/>
        <end position="463"/>
    </location>
</feature>
<dbReference type="FunFam" id="3.40.50.150:FF:000464">
    <property type="entry name" value="DNA (Cytosine-5)-methyltransferase CMT2"/>
    <property type="match status" value="1"/>
</dbReference>
<dbReference type="InterPro" id="IPR050390">
    <property type="entry name" value="C5-Methyltransferase"/>
</dbReference>
<comment type="catalytic activity">
    <reaction evidence="10 14">
        <text>a 2'-deoxycytidine in DNA + S-adenosyl-L-methionine = a 5-methyl-2'-deoxycytidine in DNA + S-adenosyl-L-homocysteine + H(+)</text>
        <dbReference type="Rhea" id="RHEA:13681"/>
        <dbReference type="Rhea" id="RHEA-COMP:11369"/>
        <dbReference type="Rhea" id="RHEA-COMP:11370"/>
        <dbReference type="ChEBI" id="CHEBI:15378"/>
        <dbReference type="ChEBI" id="CHEBI:57856"/>
        <dbReference type="ChEBI" id="CHEBI:59789"/>
        <dbReference type="ChEBI" id="CHEBI:85452"/>
        <dbReference type="ChEBI" id="CHEBI:85454"/>
        <dbReference type="EC" id="2.1.1.37"/>
    </reaction>
</comment>
<dbReference type="Pfam" id="PF01426">
    <property type="entry name" value="BAH"/>
    <property type="match status" value="1"/>
</dbReference>
<dbReference type="InterPro" id="IPR029044">
    <property type="entry name" value="Nucleotide-diphossugar_trans"/>
</dbReference>
<dbReference type="FunFam" id="2.30.30.490:FF:000011">
    <property type="entry name" value="DNA (cytosine-5)-methyltransferase 1"/>
    <property type="match status" value="1"/>
</dbReference>
<feature type="compositionally biased region" description="Polar residues" evidence="15">
    <location>
        <begin position="23"/>
        <end position="38"/>
    </location>
</feature>
<dbReference type="InterPro" id="IPR023780">
    <property type="entry name" value="Chromo_domain"/>
</dbReference>
<evidence type="ECO:0000256" key="5">
    <source>
        <dbReference type="ARBA" id="ARBA00022853"/>
    </source>
</evidence>
<keyword evidence="16" id="KW-0472">Membrane</keyword>
<evidence type="ECO:0000256" key="16">
    <source>
        <dbReference type="SAM" id="Phobius"/>
    </source>
</evidence>
<dbReference type="InterPro" id="IPR001025">
    <property type="entry name" value="BAH_dom"/>
</dbReference>
<comment type="function">
    <text evidence="11">May be involved in the CpXpG methylation and in gene silencing.</text>
</comment>
<evidence type="ECO:0000259" key="17">
    <source>
        <dbReference type="PROSITE" id="PS50013"/>
    </source>
</evidence>
<dbReference type="GO" id="GO:0003886">
    <property type="term" value="F:DNA (cytosine-5-)-methyltransferase activity"/>
    <property type="evidence" value="ECO:0007669"/>
    <property type="project" value="UniProtKB-EC"/>
</dbReference>
<dbReference type="PRINTS" id="PR00105">
    <property type="entry name" value="C5METTRFRASE"/>
</dbReference>
<dbReference type="Pfam" id="PF00145">
    <property type="entry name" value="DNA_methylase"/>
    <property type="match status" value="1"/>
</dbReference>
<dbReference type="SMART" id="SM00298">
    <property type="entry name" value="CHROMO"/>
    <property type="match status" value="1"/>
</dbReference>
<keyword evidence="8" id="KW-0804">Transcription</keyword>
<dbReference type="FunFam" id="3.90.120.10:FF:000003">
    <property type="entry name" value="DNA (cytosine-5)-methyltransferase 1"/>
    <property type="match status" value="1"/>
</dbReference>
<comment type="caution">
    <text evidence="19">The sequence shown here is derived from an EMBL/GenBank/DDBJ whole genome shotgun (WGS) entry which is preliminary data.</text>
</comment>
<feature type="region of interest" description="Disordered" evidence="15">
    <location>
        <begin position="1"/>
        <end position="38"/>
    </location>
</feature>
<dbReference type="InterPro" id="IPR043151">
    <property type="entry name" value="BAH_sf"/>
</dbReference>
<dbReference type="InterPro" id="IPR016197">
    <property type="entry name" value="Chromo-like_dom_sf"/>
</dbReference>
<keyword evidence="20" id="KW-1185">Reference proteome</keyword>
<evidence type="ECO:0000256" key="13">
    <source>
        <dbReference type="RuleBase" id="RU000416"/>
    </source>
</evidence>
<evidence type="ECO:0000256" key="11">
    <source>
        <dbReference type="ARBA" id="ARBA00053813"/>
    </source>
</evidence>
<dbReference type="GO" id="GO:0005634">
    <property type="term" value="C:nucleus"/>
    <property type="evidence" value="ECO:0007669"/>
    <property type="project" value="UniProtKB-SubCell"/>
</dbReference>
<feature type="non-terminal residue" evidence="19">
    <location>
        <position position="1"/>
    </location>
</feature>
<keyword evidence="4 12" id="KW-0949">S-adenosyl-L-methionine</keyword>
<evidence type="ECO:0000256" key="3">
    <source>
        <dbReference type="ARBA" id="ARBA00022679"/>
    </source>
</evidence>
<dbReference type="CDD" id="cd04716">
    <property type="entry name" value="BAH_plantDCM_I"/>
    <property type="match status" value="1"/>
</dbReference>
<protein>
    <recommendedName>
        <fullName evidence="14">Cytosine-specific methyltransferase</fullName>
        <ecNumber evidence="14">2.1.1.37</ecNumber>
    </recommendedName>
</protein>
<organism evidence="19 20">
    <name type="scientific">Mucuna pruriens</name>
    <name type="common">Velvet bean</name>
    <name type="synonym">Dolichos pruriens</name>
    <dbReference type="NCBI Taxonomy" id="157652"/>
    <lineage>
        <taxon>Eukaryota</taxon>
        <taxon>Viridiplantae</taxon>
        <taxon>Streptophyta</taxon>
        <taxon>Embryophyta</taxon>
        <taxon>Tracheophyta</taxon>
        <taxon>Spermatophyta</taxon>
        <taxon>Magnoliopsida</taxon>
        <taxon>eudicotyledons</taxon>
        <taxon>Gunneridae</taxon>
        <taxon>Pentapetalae</taxon>
        <taxon>rosids</taxon>
        <taxon>fabids</taxon>
        <taxon>Fabales</taxon>
        <taxon>Fabaceae</taxon>
        <taxon>Papilionoideae</taxon>
        <taxon>50 kb inversion clade</taxon>
        <taxon>NPAAA clade</taxon>
        <taxon>indigoferoid/millettioid clade</taxon>
        <taxon>Phaseoleae</taxon>
        <taxon>Mucuna</taxon>
    </lineage>
</organism>
<dbReference type="CDD" id="cd18635">
    <property type="entry name" value="CD_CMT3_like"/>
    <property type="match status" value="1"/>
</dbReference>
<dbReference type="Proteomes" id="UP000257109">
    <property type="component" value="Unassembled WGS sequence"/>
</dbReference>
<feature type="region of interest" description="Disordered" evidence="15">
    <location>
        <begin position="256"/>
        <end position="282"/>
    </location>
</feature>
<dbReference type="OrthoDB" id="5376140at2759"/>
<dbReference type="PROSITE" id="PS51038">
    <property type="entry name" value="BAH"/>
    <property type="match status" value="1"/>
</dbReference>
<dbReference type="Gene3D" id="3.40.50.150">
    <property type="entry name" value="Vaccinia Virus protein VP39"/>
    <property type="match status" value="2"/>
</dbReference>
<accession>A0A371HX65</accession>
<keyword evidence="2 12" id="KW-0489">Methyltransferase</keyword>
<keyword evidence="3 12" id="KW-0808">Transferase</keyword>
<evidence type="ECO:0000256" key="8">
    <source>
        <dbReference type="ARBA" id="ARBA00023163"/>
    </source>
</evidence>
<dbReference type="PANTHER" id="PTHR10629">
    <property type="entry name" value="CYTOSINE-SPECIFIC METHYLTRANSFERASE"/>
    <property type="match status" value="1"/>
</dbReference>
<dbReference type="PROSITE" id="PS51679">
    <property type="entry name" value="SAM_MT_C5"/>
    <property type="match status" value="1"/>
</dbReference>
<evidence type="ECO:0000256" key="9">
    <source>
        <dbReference type="ARBA" id="ARBA00023242"/>
    </source>
</evidence>
<keyword evidence="16" id="KW-0812">Transmembrane</keyword>
<feature type="transmembrane region" description="Helical" evidence="16">
    <location>
        <begin position="870"/>
        <end position="888"/>
    </location>
</feature>
<dbReference type="PROSITE" id="PS00094">
    <property type="entry name" value="C5_MTASE_1"/>
    <property type="match status" value="1"/>
</dbReference>
<reference evidence="19" key="1">
    <citation type="submission" date="2018-05" db="EMBL/GenBank/DDBJ databases">
        <title>Draft genome of Mucuna pruriens seed.</title>
        <authorList>
            <person name="Nnadi N.E."/>
            <person name="Vos R."/>
            <person name="Hasami M.H."/>
            <person name="Devisetty U.K."/>
            <person name="Aguiy J.C."/>
        </authorList>
    </citation>
    <scope>NUCLEOTIDE SEQUENCE [LARGE SCALE GENOMIC DNA]</scope>
    <source>
        <strain evidence="19">JCA_2017</strain>
    </source>
</reference>
<dbReference type="InterPro" id="IPR018117">
    <property type="entry name" value="C5_DNA_meth_AS"/>
</dbReference>
<dbReference type="EC" id="2.1.1.37" evidence="14"/>
<name>A0A371HX65_MUCPR</name>
<feature type="active site" evidence="12">
    <location>
        <position position="488"/>
    </location>
</feature>
<evidence type="ECO:0000259" key="18">
    <source>
        <dbReference type="PROSITE" id="PS51038"/>
    </source>
</evidence>
<keyword evidence="16" id="KW-1133">Transmembrane helix</keyword>